<sequence length="156" mass="17606">MNMLMQREMEGDVASGFGDKAVSYMLFGIISILLTWVLGPKVTGVFDINSMNQLVSIMCLLITVSSMSSKLEEDHANRQLSFLQTLPVSKRQIVHVKFQHLLLNGCLMFVWLSVVTSVNLFISKSWTLESWIQVWGFTVYRNNGPASLFLERLSGP</sequence>
<dbReference type="Proteomes" id="UP000298484">
    <property type="component" value="Unassembled WGS sequence"/>
</dbReference>
<dbReference type="InterPro" id="IPR025699">
    <property type="entry name" value="ABC2_memb-like"/>
</dbReference>
<keyword evidence="1" id="KW-0472">Membrane</keyword>
<dbReference type="Pfam" id="PF13346">
    <property type="entry name" value="ABC2_membrane_5"/>
    <property type="match status" value="1"/>
</dbReference>
<feature type="transmembrane region" description="Helical" evidence="1">
    <location>
        <begin position="51"/>
        <end position="69"/>
    </location>
</feature>
<dbReference type="AlphaFoldDB" id="A0A4Y9AEV0"/>
<evidence type="ECO:0000256" key="1">
    <source>
        <dbReference type="SAM" id="Phobius"/>
    </source>
</evidence>
<evidence type="ECO:0000313" key="2">
    <source>
        <dbReference type="EMBL" id="TFJ94408.1"/>
    </source>
</evidence>
<feature type="transmembrane region" description="Helical" evidence="1">
    <location>
        <begin position="101"/>
        <end position="122"/>
    </location>
</feature>
<proteinExistence type="predicted"/>
<keyword evidence="3" id="KW-1185">Reference proteome</keyword>
<feature type="transmembrane region" description="Helical" evidence="1">
    <location>
        <begin position="21"/>
        <end position="39"/>
    </location>
</feature>
<dbReference type="EMBL" id="SRHY01000001">
    <property type="protein sequence ID" value="TFJ94408.1"/>
    <property type="molecule type" value="Genomic_DNA"/>
</dbReference>
<organism evidence="2 3">
    <name type="scientific">Lentibacillus salicampi</name>
    <dbReference type="NCBI Taxonomy" id="175306"/>
    <lineage>
        <taxon>Bacteria</taxon>
        <taxon>Bacillati</taxon>
        <taxon>Bacillota</taxon>
        <taxon>Bacilli</taxon>
        <taxon>Bacillales</taxon>
        <taxon>Bacillaceae</taxon>
        <taxon>Lentibacillus</taxon>
    </lineage>
</organism>
<name>A0A4Y9AEV0_9BACI</name>
<evidence type="ECO:0000313" key="3">
    <source>
        <dbReference type="Proteomes" id="UP000298484"/>
    </source>
</evidence>
<accession>A0A4Y9AEV0</accession>
<protein>
    <submittedName>
        <fullName evidence="2">Uncharacterized protein</fullName>
    </submittedName>
</protein>
<keyword evidence="1" id="KW-1133">Transmembrane helix</keyword>
<keyword evidence="1" id="KW-0812">Transmembrane</keyword>
<dbReference type="OrthoDB" id="2968851at2"/>
<comment type="caution">
    <text evidence="2">The sequence shown here is derived from an EMBL/GenBank/DDBJ whole genome shotgun (WGS) entry which is preliminary data.</text>
</comment>
<reference evidence="2 3" key="1">
    <citation type="submission" date="2019-03" db="EMBL/GenBank/DDBJ databases">
        <title>Genome sequence of Lentibacillus salicampi ATCC BAA-719.</title>
        <authorList>
            <person name="Maclea K.S."/>
            <person name="Simoes Junior M."/>
        </authorList>
    </citation>
    <scope>NUCLEOTIDE SEQUENCE [LARGE SCALE GENOMIC DNA]</scope>
    <source>
        <strain evidence="2 3">ATCC BAA-719</strain>
    </source>
</reference>
<gene>
    <name evidence="2" type="ORF">E4U82_00385</name>
</gene>